<dbReference type="PANTHER" id="PTHR34293:SF1">
    <property type="entry name" value="HTH-TYPE TRANSCRIPTIONAL REGULATOR TRMBL2"/>
    <property type="match status" value="1"/>
</dbReference>
<dbReference type="Pfam" id="PF01978">
    <property type="entry name" value="TrmB"/>
    <property type="match status" value="1"/>
</dbReference>
<proteinExistence type="predicted"/>
<dbReference type="InterPro" id="IPR000792">
    <property type="entry name" value="Tscrpt_reg_LuxR_C"/>
</dbReference>
<dbReference type="Gene3D" id="1.10.10.10">
    <property type="entry name" value="Winged helix-like DNA-binding domain superfamily/Winged helix DNA-binding domain"/>
    <property type="match status" value="2"/>
</dbReference>
<dbReference type="SUPFAM" id="SSF46894">
    <property type="entry name" value="C-terminal effector domain of the bipartite response regulators"/>
    <property type="match status" value="1"/>
</dbReference>
<sequence>MLGAMGIDTTQEAAYRGLVTLGAADAAELAHRLSLPETTTATVLRRLEQQGLVTRSRTNGGHWLPAPPGATLGTLLTQQRRALEEAERAAALLADTYRTEAANPAMYDLVEVVTGASAVAHRFLQLQMGAVRDLCVLVTGTPVAVTPLDNPVEEQAVDRGVAYRVVLEREALSLPGQLTELAAGLGRRQEVRLTERVPTKLVVADGTLAMVPLSHGDAEPAALVIHASGLLDSLTALFEQTWRDALPLRLDGGGELIEGTPPGPDATDLQILALLLVGMTDASVAKQLKLGLRTVKRRVKGLMTLARVTTRIQLGWHAYELGWITGTPPERTP</sequence>
<dbReference type="GO" id="GO:0006355">
    <property type="term" value="P:regulation of DNA-templated transcription"/>
    <property type="evidence" value="ECO:0007669"/>
    <property type="project" value="InterPro"/>
</dbReference>
<accession>A0A7W7U9L3</accession>
<dbReference type="InterPro" id="IPR002831">
    <property type="entry name" value="Tscrpt_reg_TrmB_N"/>
</dbReference>
<feature type="domain" description="HTH luxR-type" evidence="1">
    <location>
        <begin position="261"/>
        <end position="318"/>
    </location>
</feature>
<dbReference type="RefSeq" id="WP_116165805.1">
    <property type="nucleotide sequence ID" value="NZ_JACHJY010000014.1"/>
</dbReference>
<gene>
    <name evidence="2" type="ORF">GGE06_007728</name>
</gene>
<organism evidence="2 3">
    <name type="scientific">Streptomyces nymphaeiformis</name>
    <dbReference type="NCBI Taxonomy" id="2663842"/>
    <lineage>
        <taxon>Bacteria</taxon>
        <taxon>Bacillati</taxon>
        <taxon>Actinomycetota</taxon>
        <taxon>Actinomycetes</taxon>
        <taxon>Kitasatosporales</taxon>
        <taxon>Streptomycetaceae</taxon>
        <taxon>Streptomyces</taxon>
    </lineage>
</organism>
<dbReference type="Proteomes" id="UP000582643">
    <property type="component" value="Unassembled WGS sequence"/>
</dbReference>
<dbReference type="InterPro" id="IPR051797">
    <property type="entry name" value="TrmB-like"/>
</dbReference>
<dbReference type="InterPro" id="IPR016032">
    <property type="entry name" value="Sig_transdc_resp-reg_C-effctor"/>
</dbReference>
<dbReference type="SUPFAM" id="SSF46785">
    <property type="entry name" value="Winged helix' DNA-binding domain"/>
    <property type="match status" value="1"/>
</dbReference>
<dbReference type="EMBL" id="JACHJY010000014">
    <property type="protein sequence ID" value="MBB4986757.1"/>
    <property type="molecule type" value="Genomic_DNA"/>
</dbReference>
<evidence type="ECO:0000313" key="2">
    <source>
        <dbReference type="EMBL" id="MBB4986757.1"/>
    </source>
</evidence>
<comment type="caution">
    <text evidence="2">The sequence shown here is derived from an EMBL/GenBank/DDBJ whole genome shotgun (WGS) entry which is preliminary data.</text>
</comment>
<protein>
    <submittedName>
        <fullName evidence="2">Sugar-specific transcriptional regulator TrmB</fullName>
    </submittedName>
</protein>
<dbReference type="InterPro" id="IPR036390">
    <property type="entry name" value="WH_DNA-bd_sf"/>
</dbReference>
<keyword evidence="3" id="KW-1185">Reference proteome</keyword>
<dbReference type="GO" id="GO:0003677">
    <property type="term" value="F:DNA binding"/>
    <property type="evidence" value="ECO:0007669"/>
    <property type="project" value="InterPro"/>
</dbReference>
<dbReference type="InterPro" id="IPR036388">
    <property type="entry name" value="WH-like_DNA-bd_sf"/>
</dbReference>
<evidence type="ECO:0000259" key="1">
    <source>
        <dbReference type="SMART" id="SM00421"/>
    </source>
</evidence>
<dbReference type="AlphaFoldDB" id="A0A7W7U9L3"/>
<evidence type="ECO:0000313" key="3">
    <source>
        <dbReference type="Proteomes" id="UP000582643"/>
    </source>
</evidence>
<reference evidence="2 3" key="1">
    <citation type="submission" date="2020-08" db="EMBL/GenBank/DDBJ databases">
        <title>Genomic Encyclopedia of Type Strains, Phase III (KMG-III): the genomes of soil and plant-associated and newly described type strains.</title>
        <authorList>
            <person name="Whitman W."/>
        </authorList>
    </citation>
    <scope>NUCLEOTIDE SEQUENCE [LARGE SCALE GENOMIC DNA]</scope>
    <source>
        <strain evidence="2 3">SFB5A</strain>
    </source>
</reference>
<dbReference type="SMART" id="SM00421">
    <property type="entry name" value="HTH_LUXR"/>
    <property type="match status" value="1"/>
</dbReference>
<dbReference type="PANTHER" id="PTHR34293">
    <property type="entry name" value="HTH-TYPE TRANSCRIPTIONAL REGULATOR TRMBL2"/>
    <property type="match status" value="1"/>
</dbReference>
<name>A0A7W7U9L3_9ACTN</name>